<accession>A0A4Y8L5D8</accession>
<comment type="caution">
    <text evidence="2">The sequence shown here is derived from an EMBL/GenBank/DDBJ whole genome shotgun (WGS) entry which is preliminary data.</text>
</comment>
<name>A0A4Y8L5D8_9BACT</name>
<dbReference type="Proteomes" id="UP000297861">
    <property type="component" value="Unassembled WGS sequence"/>
</dbReference>
<evidence type="ECO:0008006" key="4">
    <source>
        <dbReference type="Google" id="ProtNLM"/>
    </source>
</evidence>
<sequence>MENLEIYDRVRVVPENAQKAIQGGRLKGKTDINPMWRIKTLTDQFGICGIGWKYIITKQWLESGGGNEVSAFVNIDLFIKVDGQWSDAIPGTGGSSFVTMEKSGAYTSDECYKMALTDAISVACKSLGMGADIYWGQDSTKYDAKPEQQMQNKQVQQPKQSQNKPVPQVPGESVLKTIRGINNIDEVIDLCKGDYKVYRGTKLFNDTVNSKLKELGYGSTPV</sequence>
<dbReference type="OrthoDB" id="256590at2"/>
<dbReference type="EMBL" id="SOML01000004">
    <property type="protein sequence ID" value="TFD96712.1"/>
    <property type="molecule type" value="Genomic_DNA"/>
</dbReference>
<protein>
    <recommendedName>
        <fullName evidence="4">DNA repair protein Rad52</fullName>
    </recommendedName>
</protein>
<proteinExistence type="predicted"/>
<dbReference type="RefSeq" id="WP_134436035.1">
    <property type="nucleotide sequence ID" value="NZ_SOML01000004.1"/>
</dbReference>
<feature type="compositionally biased region" description="Low complexity" evidence="1">
    <location>
        <begin position="147"/>
        <end position="170"/>
    </location>
</feature>
<feature type="region of interest" description="Disordered" evidence="1">
    <location>
        <begin position="145"/>
        <end position="171"/>
    </location>
</feature>
<evidence type="ECO:0000313" key="3">
    <source>
        <dbReference type="Proteomes" id="UP000297861"/>
    </source>
</evidence>
<gene>
    <name evidence="2" type="ORF">E2605_07785</name>
</gene>
<evidence type="ECO:0000256" key="1">
    <source>
        <dbReference type="SAM" id="MobiDB-lite"/>
    </source>
</evidence>
<evidence type="ECO:0000313" key="2">
    <source>
        <dbReference type="EMBL" id="TFD96712.1"/>
    </source>
</evidence>
<dbReference type="AlphaFoldDB" id="A0A4Y8L5D8"/>
<reference evidence="2 3" key="1">
    <citation type="submission" date="2019-03" db="EMBL/GenBank/DDBJ databases">
        <title>San Antonio Military Medical Center submission to MRSN (WRAIR), pending publication.</title>
        <authorList>
            <person name="Blyth D.M."/>
            <person name="Mccarthy S.L."/>
            <person name="Schall S.E."/>
            <person name="Stam J.A."/>
            <person name="Ong A.C."/>
            <person name="Mcgann P.T."/>
        </authorList>
    </citation>
    <scope>NUCLEOTIDE SEQUENCE [LARGE SCALE GENOMIC DNA]</scope>
    <source>
        <strain evidence="2 3">MRSN571793</strain>
    </source>
</reference>
<organism evidence="2 3">
    <name type="scientific">Dysgonomonas capnocytophagoides</name>
    <dbReference type="NCBI Taxonomy" id="45254"/>
    <lineage>
        <taxon>Bacteria</taxon>
        <taxon>Pseudomonadati</taxon>
        <taxon>Bacteroidota</taxon>
        <taxon>Bacteroidia</taxon>
        <taxon>Bacteroidales</taxon>
        <taxon>Dysgonomonadaceae</taxon>
        <taxon>Dysgonomonas</taxon>
    </lineage>
</organism>
<keyword evidence="3" id="KW-1185">Reference proteome</keyword>